<proteinExistence type="predicted"/>
<organism evidence="2 3">
    <name type="scientific">Pseudomonas panipatensis</name>
    <dbReference type="NCBI Taxonomy" id="428992"/>
    <lineage>
        <taxon>Bacteria</taxon>
        <taxon>Pseudomonadati</taxon>
        <taxon>Pseudomonadota</taxon>
        <taxon>Gammaproteobacteria</taxon>
        <taxon>Pseudomonadales</taxon>
        <taxon>Pseudomonadaceae</taxon>
        <taxon>Pseudomonas</taxon>
    </lineage>
</organism>
<dbReference type="RefSeq" id="WP_090266778.1">
    <property type="nucleotide sequence ID" value="NZ_FNDS01000011.1"/>
</dbReference>
<name>A0A1G8LEG7_9PSED</name>
<evidence type="ECO:0000259" key="1">
    <source>
        <dbReference type="Pfam" id="PF18013"/>
    </source>
</evidence>
<keyword evidence="3" id="KW-1185">Reference proteome</keyword>
<evidence type="ECO:0000313" key="3">
    <source>
        <dbReference type="Proteomes" id="UP000199636"/>
    </source>
</evidence>
<dbReference type="Gene3D" id="1.10.530.10">
    <property type="match status" value="1"/>
</dbReference>
<dbReference type="Proteomes" id="UP000199636">
    <property type="component" value="Unassembled WGS sequence"/>
</dbReference>
<dbReference type="EMBL" id="FNDS01000011">
    <property type="protein sequence ID" value="SDI54108.1"/>
    <property type="molecule type" value="Genomic_DNA"/>
</dbReference>
<dbReference type="OrthoDB" id="6775714at2"/>
<dbReference type="InterPro" id="IPR041219">
    <property type="entry name" value="Phage_lysozyme2"/>
</dbReference>
<dbReference type="STRING" id="428992.SAMN05216272_111108"/>
<sequence length="566" mass="60271">MADSDVIKEFLVGLGFKVDEKGLKTFTGGIDNATKAVTKLVTTLAGASLTVAAGVSAFASNLEGLYYAAQRTGAAADSLKAADYAARDLGASAGEVRSSLEGVARFLRDNPGGEGFLQSLGVQTRDARGNIKDTADILVGLGQRLRSMPWYQAKQYASILGVDENTLRAIMNGEFGRKLEENRKKLSGAGLNQATRDAHQFMTELRGIGLQFETLGTQVQAELMRRLGPELAKFSDWFEKNSPMIAGRIVDVTEKLITLAQDSEPYLKSVYDFFVKLDQATDGWSTKIIVLLGLMRMLGLTSLVTGILNLAAAFVRLGGGITGASTAAAGASALSTLVVGAGAMLYSPSLNEGEDAEVARIRQEKGLPAQEPKTPGLDAAANAWRTLQGVDKDKSTFAMDFFQAQGWAPHQAAGIVSNLAAESDLNPHAIGDWGRAAGLGQWHPDRQQAFEKFAGFSLHDPRADFMKQLEFVQYELTQGAEQKAGKLLMAAQNAQDAGSVVSRYYERPAAADAEAAKRGAMAVQMTQKTDIHVNGGGDPNSTAQAVAGAQGRVNQDMVRNLNTAVQ</sequence>
<gene>
    <name evidence="2" type="ORF">SAMN05216272_111108</name>
</gene>
<evidence type="ECO:0000313" key="2">
    <source>
        <dbReference type="EMBL" id="SDI54108.1"/>
    </source>
</evidence>
<protein>
    <recommendedName>
        <fullName evidence="1">Phage tail lysozyme domain-containing protein</fullName>
    </recommendedName>
</protein>
<reference evidence="3" key="1">
    <citation type="submission" date="2016-10" db="EMBL/GenBank/DDBJ databases">
        <authorList>
            <person name="Varghese N."/>
            <person name="Submissions S."/>
        </authorList>
    </citation>
    <scope>NUCLEOTIDE SEQUENCE [LARGE SCALE GENOMIC DNA]</scope>
    <source>
        <strain evidence="3">CCM 7469</strain>
    </source>
</reference>
<dbReference type="AlphaFoldDB" id="A0A1G8LEG7"/>
<dbReference type="Pfam" id="PF18013">
    <property type="entry name" value="Phage_lysozyme2"/>
    <property type="match status" value="1"/>
</dbReference>
<feature type="domain" description="Phage tail lysozyme" evidence="1">
    <location>
        <begin position="398"/>
        <end position="527"/>
    </location>
</feature>
<accession>A0A1G8LEG7</accession>